<dbReference type="EMBL" id="KN550850">
    <property type="protein sequence ID" value="KHJ93283.1"/>
    <property type="molecule type" value="Genomic_DNA"/>
</dbReference>
<reference evidence="1 2" key="1">
    <citation type="submission" date="2014-03" db="EMBL/GenBank/DDBJ databases">
        <title>Draft genome of the hookworm Oesophagostomum dentatum.</title>
        <authorList>
            <person name="Mitreva M."/>
        </authorList>
    </citation>
    <scope>NUCLEOTIDE SEQUENCE [LARGE SCALE GENOMIC DNA]</scope>
    <source>
        <strain evidence="1 2">OD-Hann</strain>
    </source>
</reference>
<proteinExistence type="predicted"/>
<keyword evidence="2" id="KW-1185">Reference proteome</keyword>
<gene>
    <name evidence="1" type="ORF">OESDEN_06811</name>
</gene>
<accession>A0A0B1T6U8</accession>
<name>A0A0B1T6U8_OESDE</name>
<organism evidence="1 2">
    <name type="scientific">Oesophagostomum dentatum</name>
    <name type="common">Nodular worm</name>
    <dbReference type="NCBI Taxonomy" id="61180"/>
    <lineage>
        <taxon>Eukaryota</taxon>
        <taxon>Metazoa</taxon>
        <taxon>Ecdysozoa</taxon>
        <taxon>Nematoda</taxon>
        <taxon>Chromadorea</taxon>
        <taxon>Rhabditida</taxon>
        <taxon>Rhabditina</taxon>
        <taxon>Rhabditomorpha</taxon>
        <taxon>Strongyloidea</taxon>
        <taxon>Strongylidae</taxon>
        <taxon>Oesophagostomum</taxon>
    </lineage>
</organism>
<evidence type="ECO:0000313" key="2">
    <source>
        <dbReference type="Proteomes" id="UP000053660"/>
    </source>
</evidence>
<evidence type="ECO:0000313" key="1">
    <source>
        <dbReference type="EMBL" id="KHJ93283.1"/>
    </source>
</evidence>
<dbReference type="Proteomes" id="UP000053660">
    <property type="component" value="Unassembled WGS sequence"/>
</dbReference>
<sequence>MVKLVPGNPKNPEYGKRKPDDGCASTCIVVDRQVDQQHHRWSTKQMVKLVPGNPKNPEYGKRKPDDGCASTCIVVDHQVDQQHHRWSTKHFPVFPTLSSSSYK</sequence>
<dbReference type="AlphaFoldDB" id="A0A0B1T6U8"/>
<protein>
    <submittedName>
        <fullName evidence="1">Uncharacterized protein</fullName>
    </submittedName>
</protein>